<dbReference type="AlphaFoldDB" id="A0A0C9ZGB7"/>
<feature type="transmembrane region" description="Helical" evidence="1">
    <location>
        <begin position="61"/>
        <end position="84"/>
    </location>
</feature>
<feature type="transmembrane region" description="Helical" evidence="1">
    <location>
        <begin position="25"/>
        <end position="49"/>
    </location>
</feature>
<feature type="transmembrane region" description="Helical" evidence="1">
    <location>
        <begin position="96"/>
        <end position="120"/>
    </location>
</feature>
<dbReference type="HOGENOM" id="CLU_099534_1_0_1"/>
<gene>
    <name evidence="2" type="ORF">PISMIDRAFT_97488</name>
</gene>
<evidence type="ECO:0000256" key="1">
    <source>
        <dbReference type="SAM" id="Phobius"/>
    </source>
</evidence>
<dbReference type="OrthoDB" id="2548432at2759"/>
<dbReference type="EMBL" id="KN833711">
    <property type="protein sequence ID" value="KIK25009.1"/>
    <property type="molecule type" value="Genomic_DNA"/>
</dbReference>
<reference evidence="2 3" key="1">
    <citation type="submission" date="2014-04" db="EMBL/GenBank/DDBJ databases">
        <authorList>
            <consortium name="DOE Joint Genome Institute"/>
            <person name="Kuo A."/>
            <person name="Kohler A."/>
            <person name="Costa M.D."/>
            <person name="Nagy L.G."/>
            <person name="Floudas D."/>
            <person name="Copeland A."/>
            <person name="Barry K.W."/>
            <person name="Cichocki N."/>
            <person name="Veneault-Fourrey C."/>
            <person name="LaButti K."/>
            <person name="Lindquist E.A."/>
            <person name="Lipzen A."/>
            <person name="Lundell T."/>
            <person name="Morin E."/>
            <person name="Murat C."/>
            <person name="Sun H."/>
            <person name="Tunlid A."/>
            <person name="Henrissat B."/>
            <person name="Grigoriev I.V."/>
            <person name="Hibbett D.S."/>
            <person name="Martin F."/>
            <person name="Nordberg H.P."/>
            <person name="Cantor M.N."/>
            <person name="Hua S.X."/>
        </authorList>
    </citation>
    <scope>NUCLEOTIDE SEQUENCE [LARGE SCALE GENOMIC DNA]</scope>
    <source>
        <strain evidence="2 3">441</strain>
    </source>
</reference>
<protein>
    <submittedName>
        <fullName evidence="2">Uncharacterized protein</fullName>
    </submittedName>
</protein>
<keyword evidence="1" id="KW-0472">Membrane</keyword>
<sequence>MSHLANSTVREAIITSFVQDIRAPLTFITVVTPLCACLVTLLVVLFVFSTVESRRRLIFRLNVIAICFALILGVLSFIVSGNAILRPFSPVSESLYAATIIFAMFPPVFYDSILLTRLLALYPTETTSLSTLVRILAFPMCVKCGRLVVLSLYIHQYLISAPGVAPLTVQAEITWFRNPYVITEWTLQMFDNLYGDFRSSRVSSHSEQLFLRVFPLQTVHSICIHKSAEINIG</sequence>
<dbReference type="Proteomes" id="UP000054018">
    <property type="component" value="Unassembled WGS sequence"/>
</dbReference>
<keyword evidence="1" id="KW-1133">Transmembrane helix</keyword>
<keyword evidence="1" id="KW-0812">Transmembrane</keyword>
<reference evidence="3" key="2">
    <citation type="submission" date="2015-01" db="EMBL/GenBank/DDBJ databases">
        <title>Evolutionary Origins and Diversification of the Mycorrhizal Mutualists.</title>
        <authorList>
            <consortium name="DOE Joint Genome Institute"/>
            <consortium name="Mycorrhizal Genomics Consortium"/>
            <person name="Kohler A."/>
            <person name="Kuo A."/>
            <person name="Nagy L.G."/>
            <person name="Floudas D."/>
            <person name="Copeland A."/>
            <person name="Barry K.W."/>
            <person name="Cichocki N."/>
            <person name="Veneault-Fourrey C."/>
            <person name="LaButti K."/>
            <person name="Lindquist E.A."/>
            <person name="Lipzen A."/>
            <person name="Lundell T."/>
            <person name="Morin E."/>
            <person name="Murat C."/>
            <person name="Riley R."/>
            <person name="Ohm R."/>
            <person name="Sun H."/>
            <person name="Tunlid A."/>
            <person name="Henrissat B."/>
            <person name="Grigoriev I.V."/>
            <person name="Hibbett D.S."/>
            <person name="Martin F."/>
        </authorList>
    </citation>
    <scope>NUCLEOTIDE SEQUENCE [LARGE SCALE GENOMIC DNA]</scope>
    <source>
        <strain evidence="3">441</strain>
    </source>
</reference>
<accession>A0A0C9ZGB7</accession>
<name>A0A0C9ZGB7_9AGAM</name>
<evidence type="ECO:0000313" key="2">
    <source>
        <dbReference type="EMBL" id="KIK25009.1"/>
    </source>
</evidence>
<organism evidence="2 3">
    <name type="scientific">Pisolithus microcarpus 441</name>
    <dbReference type="NCBI Taxonomy" id="765257"/>
    <lineage>
        <taxon>Eukaryota</taxon>
        <taxon>Fungi</taxon>
        <taxon>Dikarya</taxon>
        <taxon>Basidiomycota</taxon>
        <taxon>Agaricomycotina</taxon>
        <taxon>Agaricomycetes</taxon>
        <taxon>Agaricomycetidae</taxon>
        <taxon>Boletales</taxon>
        <taxon>Sclerodermatineae</taxon>
        <taxon>Pisolithaceae</taxon>
        <taxon>Pisolithus</taxon>
    </lineage>
</organism>
<evidence type="ECO:0000313" key="3">
    <source>
        <dbReference type="Proteomes" id="UP000054018"/>
    </source>
</evidence>
<keyword evidence="3" id="KW-1185">Reference proteome</keyword>
<proteinExistence type="predicted"/>